<gene>
    <name evidence="1" type="ORF">AXF42_Ash009668</name>
</gene>
<keyword evidence="2" id="KW-1185">Reference proteome</keyword>
<protein>
    <submittedName>
        <fullName evidence="1">Uncharacterized protein</fullName>
    </submittedName>
</protein>
<dbReference type="Proteomes" id="UP000236161">
    <property type="component" value="Unassembled WGS sequence"/>
</dbReference>
<accession>A0A2I0AWR0</accession>
<organism evidence="1 2">
    <name type="scientific">Apostasia shenzhenica</name>
    <dbReference type="NCBI Taxonomy" id="1088818"/>
    <lineage>
        <taxon>Eukaryota</taxon>
        <taxon>Viridiplantae</taxon>
        <taxon>Streptophyta</taxon>
        <taxon>Embryophyta</taxon>
        <taxon>Tracheophyta</taxon>
        <taxon>Spermatophyta</taxon>
        <taxon>Magnoliopsida</taxon>
        <taxon>Liliopsida</taxon>
        <taxon>Asparagales</taxon>
        <taxon>Orchidaceae</taxon>
        <taxon>Apostasioideae</taxon>
        <taxon>Apostasia</taxon>
    </lineage>
</organism>
<name>A0A2I0AWR0_9ASPA</name>
<sequence>MNRAEPSLAMFMIKFSSDFIVQASVNELIFWLLRSNLGSFTKEQAWVGFDFAHELAIELLIE</sequence>
<proteinExistence type="predicted"/>
<dbReference type="AlphaFoldDB" id="A0A2I0AWR0"/>
<evidence type="ECO:0000313" key="2">
    <source>
        <dbReference type="Proteomes" id="UP000236161"/>
    </source>
</evidence>
<reference evidence="1 2" key="1">
    <citation type="journal article" date="2017" name="Nature">
        <title>The Apostasia genome and the evolution of orchids.</title>
        <authorList>
            <person name="Zhang G.Q."/>
            <person name="Liu K.W."/>
            <person name="Li Z."/>
            <person name="Lohaus R."/>
            <person name="Hsiao Y.Y."/>
            <person name="Niu S.C."/>
            <person name="Wang J.Y."/>
            <person name="Lin Y.C."/>
            <person name="Xu Q."/>
            <person name="Chen L.J."/>
            <person name="Yoshida K."/>
            <person name="Fujiwara S."/>
            <person name="Wang Z.W."/>
            <person name="Zhang Y.Q."/>
            <person name="Mitsuda N."/>
            <person name="Wang M."/>
            <person name="Liu G.H."/>
            <person name="Pecoraro L."/>
            <person name="Huang H.X."/>
            <person name="Xiao X.J."/>
            <person name="Lin M."/>
            <person name="Wu X.Y."/>
            <person name="Wu W.L."/>
            <person name="Chen Y.Y."/>
            <person name="Chang S.B."/>
            <person name="Sakamoto S."/>
            <person name="Ohme-Takagi M."/>
            <person name="Yagi M."/>
            <person name="Zeng S.J."/>
            <person name="Shen C.Y."/>
            <person name="Yeh C.M."/>
            <person name="Luo Y.B."/>
            <person name="Tsai W.C."/>
            <person name="Van de Peer Y."/>
            <person name="Liu Z.J."/>
        </authorList>
    </citation>
    <scope>NUCLEOTIDE SEQUENCE [LARGE SCALE GENOMIC DNA]</scope>
    <source>
        <strain evidence="2">cv. Shenzhen</strain>
        <tissue evidence="1">Stem</tissue>
    </source>
</reference>
<evidence type="ECO:0000313" key="1">
    <source>
        <dbReference type="EMBL" id="PKA59984.1"/>
    </source>
</evidence>
<dbReference type="EMBL" id="KZ451942">
    <property type="protein sequence ID" value="PKA59984.1"/>
    <property type="molecule type" value="Genomic_DNA"/>
</dbReference>